<keyword evidence="3" id="KW-1185">Reference proteome</keyword>
<feature type="domain" description="LUD" evidence="1">
    <location>
        <begin position="71"/>
        <end position="128"/>
    </location>
</feature>
<dbReference type="InterPro" id="IPR003741">
    <property type="entry name" value="LUD_dom"/>
</dbReference>
<dbReference type="Gene3D" id="3.40.50.10420">
    <property type="entry name" value="NagB/RpiA/CoA transferase-like"/>
    <property type="match status" value="1"/>
</dbReference>
<dbReference type="EMBL" id="QFLI01000004">
    <property type="protein sequence ID" value="PXY01101.1"/>
    <property type="molecule type" value="Genomic_DNA"/>
</dbReference>
<dbReference type="InterPro" id="IPR037171">
    <property type="entry name" value="NagB/RpiA_transferase-like"/>
</dbReference>
<dbReference type="SUPFAM" id="SSF100950">
    <property type="entry name" value="NagB/RpiA/CoA transferase-like"/>
    <property type="match status" value="1"/>
</dbReference>
<dbReference type="Proteomes" id="UP000248079">
    <property type="component" value="Unassembled WGS sequence"/>
</dbReference>
<proteinExistence type="predicted"/>
<name>A0A2V3ZXX9_9BACT</name>
<evidence type="ECO:0000313" key="2">
    <source>
        <dbReference type="EMBL" id="PXY01101.1"/>
    </source>
</evidence>
<accession>A0A2V3ZXX9</accession>
<sequence>MEVRTFTQKQNLFSTENRRDLLDSFLANSNQLGNDSLKVDQELFIEAASKENVQFEFIRLSSIDLHKKSFEISNAKNAIIEAEYAIADSGRLIIDTQDSDQLLTIFLAETLHIIVPSSKILHSMDDLELIKGKKAIDVGRGIASLTSSGSNKGLSFSSKVIKTLVYVIEDL</sequence>
<dbReference type="RefSeq" id="WP_110360732.1">
    <property type="nucleotide sequence ID" value="NZ_QFLI01000004.1"/>
</dbReference>
<evidence type="ECO:0000313" key="3">
    <source>
        <dbReference type="Proteomes" id="UP000248079"/>
    </source>
</evidence>
<dbReference type="InterPro" id="IPR024185">
    <property type="entry name" value="FTHF_cligase-like_sf"/>
</dbReference>
<evidence type="ECO:0000259" key="1">
    <source>
        <dbReference type="Pfam" id="PF02589"/>
    </source>
</evidence>
<organism evidence="2 3">
    <name type="scientific">Marinifilum breve</name>
    <dbReference type="NCBI Taxonomy" id="2184082"/>
    <lineage>
        <taxon>Bacteria</taxon>
        <taxon>Pseudomonadati</taxon>
        <taxon>Bacteroidota</taxon>
        <taxon>Bacteroidia</taxon>
        <taxon>Marinilabiliales</taxon>
        <taxon>Marinifilaceae</taxon>
    </lineage>
</organism>
<protein>
    <recommendedName>
        <fullName evidence="1">LUD domain-containing protein</fullName>
    </recommendedName>
</protein>
<reference evidence="2 3" key="1">
    <citation type="submission" date="2018-05" db="EMBL/GenBank/DDBJ databases">
        <title>Marinifilum breve JC075T sp. nov., a marine bacterium isolated from Yongle Blue Hole in the South China Sea.</title>
        <authorList>
            <person name="Fu T."/>
        </authorList>
    </citation>
    <scope>NUCLEOTIDE SEQUENCE [LARGE SCALE GENOMIC DNA]</scope>
    <source>
        <strain evidence="2 3">JC075</strain>
    </source>
</reference>
<dbReference type="Pfam" id="PF02589">
    <property type="entry name" value="LUD_dom"/>
    <property type="match status" value="1"/>
</dbReference>
<dbReference type="AlphaFoldDB" id="A0A2V3ZXX9"/>
<gene>
    <name evidence="2" type="ORF">DF185_10645</name>
</gene>
<comment type="caution">
    <text evidence="2">The sequence shown here is derived from an EMBL/GenBank/DDBJ whole genome shotgun (WGS) entry which is preliminary data.</text>
</comment>
<dbReference type="OrthoDB" id="9794157at2"/>